<dbReference type="AlphaFoldDB" id="Q11IZ2"/>
<proteinExistence type="predicted"/>
<dbReference type="EMBL" id="CP000390">
    <property type="protein sequence ID" value="ABG62633.1"/>
    <property type="molecule type" value="Genomic_DNA"/>
</dbReference>
<evidence type="ECO:0000259" key="1">
    <source>
        <dbReference type="Pfam" id="PF00685"/>
    </source>
</evidence>
<feature type="domain" description="Sulfotransferase" evidence="1">
    <location>
        <begin position="6"/>
        <end position="209"/>
    </location>
</feature>
<dbReference type="InterPro" id="IPR027417">
    <property type="entry name" value="P-loop_NTPase"/>
</dbReference>
<sequence>MEKLIIHAGSQKTGTTSIQSFLHESRTALQGIGFTYAETCFGDPNITSHYNSIRGFFSKSPEEMDHTAKFVEKVNSSSGTVIISAESLFSFPAKHIFEDNTGYWIRKKMMLEEIRSAFQTRDFEIIFFLRDKQRFLVSLFRQYLRVVQRPSPTLAAALDAFLNSEGHLENYETQIRIWREVFGNVTIVDYDDAARMGGSSIEAFCNAAGIKGIPITDRRENASPDWASLEERRLLQFFGAKANPGIFKDARRELLNLEIEKEVNARIAAHLNDPEPYFSEFTPYEWRSAKGDVEEVVN</sequence>
<dbReference type="OrthoDB" id="8447154at2"/>
<gene>
    <name evidence="2" type="ordered locus">Meso_1237</name>
</gene>
<protein>
    <recommendedName>
        <fullName evidence="1">Sulfotransferase domain-containing protein</fullName>
    </recommendedName>
</protein>
<organism evidence="2">
    <name type="scientific">Chelativorans sp. (strain BNC1)</name>
    <dbReference type="NCBI Taxonomy" id="266779"/>
    <lineage>
        <taxon>Bacteria</taxon>
        <taxon>Pseudomonadati</taxon>
        <taxon>Pseudomonadota</taxon>
        <taxon>Alphaproteobacteria</taxon>
        <taxon>Hyphomicrobiales</taxon>
        <taxon>Phyllobacteriaceae</taxon>
        <taxon>Chelativorans</taxon>
    </lineage>
</organism>
<reference evidence="2" key="1">
    <citation type="submission" date="2006-06" db="EMBL/GenBank/DDBJ databases">
        <title>Complete sequence of chromosome of Chelativorans sp. BNC1.</title>
        <authorList>
            <consortium name="US DOE Joint Genome Institute"/>
            <person name="Copeland A."/>
            <person name="Lucas S."/>
            <person name="Lapidus A."/>
            <person name="Barry K."/>
            <person name="Detter J.C."/>
            <person name="Glavina del Rio T."/>
            <person name="Hammon N."/>
            <person name="Israni S."/>
            <person name="Dalin E."/>
            <person name="Tice H."/>
            <person name="Pitluck S."/>
            <person name="Chertkov O."/>
            <person name="Brettin T."/>
            <person name="Bruce D."/>
            <person name="Han C."/>
            <person name="Tapia R."/>
            <person name="Gilna P."/>
            <person name="Schmutz J."/>
            <person name="Larimer F."/>
            <person name="Land M."/>
            <person name="Hauser L."/>
            <person name="Kyrpides N."/>
            <person name="Mikhailova N."/>
            <person name="Richardson P."/>
        </authorList>
    </citation>
    <scope>NUCLEOTIDE SEQUENCE</scope>
    <source>
        <strain evidence="2">BNC1</strain>
    </source>
</reference>
<dbReference type="InterPro" id="IPR000863">
    <property type="entry name" value="Sulfotransferase_dom"/>
</dbReference>
<dbReference type="KEGG" id="mes:Meso_1237"/>
<dbReference type="eggNOG" id="ENOG5030IJI">
    <property type="taxonomic scope" value="Bacteria"/>
</dbReference>
<name>Q11IZ2_CHESB</name>
<dbReference type="HOGENOM" id="CLU_1004164_0_0_5"/>
<dbReference type="SUPFAM" id="SSF52540">
    <property type="entry name" value="P-loop containing nucleoside triphosphate hydrolases"/>
    <property type="match status" value="1"/>
</dbReference>
<accession>Q11IZ2</accession>
<dbReference type="Gene3D" id="3.40.50.300">
    <property type="entry name" value="P-loop containing nucleotide triphosphate hydrolases"/>
    <property type="match status" value="1"/>
</dbReference>
<dbReference type="Pfam" id="PF00685">
    <property type="entry name" value="Sulfotransfer_1"/>
    <property type="match status" value="1"/>
</dbReference>
<evidence type="ECO:0000313" key="2">
    <source>
        <dbReference type="EMBL" id="ABG62633.1"/>
    </source>
</evidence>